<protein>
    <submittedName>
        <fullName evidence="1">Uncharacterized protein</fullName>
    </submittedName>
</protein>
<comment type="caution">
    <text evidence="1">The sequence shown here is derived from an EMBL/GenBank/DDBJ whole genome shotgun (WGS) entry which is preliminary data.</text>
</comment>
<accession>A0A9D4M5N4</accession>
<evidence type="ECO:0000313" key="2">
    <source>
        <dbReference type="Proteomes" id="UP000828390"/>
    </source>
</evidence>
<proteinExistence type="predicted"/>
<dbReference type="AlphaFoldDB" id="A0A9D4M5N4"/>
<evidence type="ECO:0000313" key="1">
    <source>
        <dbReference type="EMBL" id="KAH3868826.1"/>
    </source>
</evidence>
<name>A0A9D4M5N4_DREPO</name>
<sequence>MPRLIAGRTWRATTVRAGASQVRWLTFTRCLPKGEGRCLTPSCRGALTPRVLPATAQGRFHVAHRK</sequence>
<dbReference type="Proteomes" id="UP000828390">
    <property type="component" value="Unassembled WGS sequence"/>
</dbReference>
<reference evidence="1" key="2">
    <citation type="submission" date="2020-11" db="EMBL/GenBank/DDBJ databases">
        <authorList>
            <person name="McCartney M.A."/>
            <person name="Auch B."/>
            <person name="Kono T."/>
            <person name="Mallez S."/>
            <person name="Becker A."/>
            <person name="Gohl D.M."/>
            <person name="Silverstein K.A.T."/>
            <person name="Koren S."/>
            <person name="Bechman K.B."/>
            <person name="Herman A."/>
            <person name="Abrahante J.E."/>
            <person name="Garbe J."/>
        </authorList>
    </citation>
    <scope>NUCLEOTIDE SEQUENCE</scope>
    <source>
        <strain evidence="1">Duluth1</strain>
        <tissue evidence="1">Whole animal</tissue>
    </source>
</reference>
<organism evidence="1 2">
    <name type="scientific">Dreissena polymorpha</name>
    <name type="common">Zebra mussel</name>
    <name type="synonym">Mytilus polymorpha</name>
    <dbReference type="NCBI Taxonomy" id="45954"/>
    <lineage>
        <taxon>Eukaryota</taxon>
        <taxon>Metazoa</taxon>
        <taxon>Spiralia</taxon>
        <taxon>Lophotrochozoa</taxon>
        <taxon>Mollusca</taxon>
        <taxon>Bivalvia</taxon>
        <taxon>Autobranchia</taxon>
        <taxon>Heteroconchia</taxon>
        <taxon>Euheterodonta</taxon>
        <taxon>Imparidentia</taxon>
        <taxon>Neoheterodontei</taxon>
        <taxon>Myida</taxon>
        <taxon>Dreissenoidea</taxon>
        <taxon>Dreissenidae</taxon>
        <taxon>Dreissena</taxon>
    </lineage>
</organism>
<gene>
    <name evidence="1" type="ORF">DPMN_031980</name>
</gene>
<keyword evidence="2" id="KW-1185">Reference proteome</keyword>
<dbReference type="EMBL" id="JAIWYP010000002">
    <property type="protein sequence ID" value="KAH3868826.1"/>
    <property type="molecule type" value="Genomic_DNA"/>
</dbReference>
<reference evidence="1" key="1">
    <citation type="journal article" date="2019" name="bioRxiv">
        <title>The Genome of the Zebra Mussel, Dreissena polymorpha: A Resource for Invasive Species Research.</title>
        <authorList>
            <person name="McCartney M.A."/>
            <person name="Auch B."/>
            <person name="Kono T."/>
            <person name="Mallez S."/>
            <person name="Zhang Y."/>
            <person name="Obille A."/>
            <person name="Becker A."/>
            <person name="Abrahante J.E."/>
            <person name="Garbe J."/>
            <person name="Badalamenti J.P."/>
            <person name="Herman A."/>
            <person name="Mangelson H."/>
            <person name="Liachko I."/>
            <person name="Sullivan S."/>
            <person name="Sone E.D."/>
            <person name="Koren S."/>
            <person name="Silverstein K.A.T."/>
            <person name="Beckman K.B."/>
            <person name="Gohl D.M."/>
        </authorList>
    </citation>
    <scope>NUCLEOTIDE SEQUENCE</scope>
    <source>
        <strain evidence="1">Duluth1</strain>
        <tissue evidence="1">Whole animal</tissue>
    </source>
</reference>